<dbReference type="AlphaFoldDB" id="A0A251S3D8"/>
<keyword evidence="1" id="KW-1133">Transmembrane helix</keyword>
<dbReference type="InterPro" id="IPR050167">
    <property type="entry name" value="Ser_Thr_protein_kinase"/>
</dbReference>
<gene>
    <name evidence="4" type="ORF">HannXRQ_Chr16g0528621</name>
    <name evidence="3" type="ORF">HanXRQr2_Chr16g0772951</name>
</gene>
<dbReference type="InterPro" id="IPR000719">
    <property type="entry name" value="Prot_kinase_dom"/>
</dbReference>
<organism evidence="4 5">
    <name type="scientific">Helianthus annuus</name>
    <name type="common">Common sunflower</name>
    <dbReference type="NCBI Taxonomy" id="4232"/>
    <lineage>
        <taxon>Eukaryota</taxon>
        <taxon>Viridiplantae</taxon>
        <taxon>Streptophyta</taxon>
        <taxon>Embryophyta</taxon>
        <taxon>Tracheophyta</taxon>
        <taxon>Spermatophyta</taxon>
        <taxon>Magnoliopsida</taxon>
        <taxon>eudicotyledons</taxon>
        <taxon>Gunneridae</taxon>
        <taxon>Pentapetalae</taxon>
        <taxon>asterids</taxon>
        <taxon>campanulids</taxon>
        <taxon>Asterales</taxon>
        <taxon>Asteraceae</taxon>
        <taxon>Asteroideae</taxon>
        <taxon>Heliantheae alliance</taxon>
        <taxon>Heliantheae</taxon>
        <taxon>Helianthus</taxon>
    </lineage>
</organism>
<dbReference type="GO" id="GO:0005524">
    <property type="term" value="F:ATP binding"/>
    <property type="evidence" value="ECO:0007669"/>
    <property type="project" value="InterPro"/>
</dbReference>
<dbReference type="GO" id="GO:0007165">
    <property type="term" value="P:signal transduction"/>
    <property type="evidence" value="ECO:0000318"/>
    <property type="project" value="GO_Central"/>
</dbReference>
<proteinExistence type="predicted"/>
<dbReference type="SUPFAM" id="SSF56112">
    <property type="entry name" value="Protein kinase-like (PK-like)"/>
    <property type="match status" value="1"/>
</dbReference>
<evidence type="ECO:0000313" key="3">
    <source>
        <dbReference type="EMBL" id="KAF5762105.1"/>
    </source>
</evidence>
<dbReference type="Gramene" id="mRNA:HanXRQr2_Chr16g0772951">
    <property type="protein sequence ID" value="mRNA:HanXRQr2_Chr16g0772951"/>
    <property type="gene ID" value="HanXRQr2_Chr16g0772951"/>
</dbReference>
<dbReference type="PANTHER" id="PTHR23257:SF765">
    <property type="entry name" value="PROTEIN KINASE SUPERFAMILY PROTEIN"/>
    <property type="match status" value="1"/>
</dbReference>
<feature type="domain" description="Protein kinase" evidence="2">
    <location>
        <begin position="1"/>
        <end position="142"/>
    </location>
</feature>
<keyword evidence="3" id="KW-0829">Tyrosine-protein kinase</keyword>
<dbReference type="EMBL" id="CM007905">
    <property type="protein sequence ID" value="OTF93049.1"/>
    <property type="molecule type" value="Genomic_DNA"/>
</dbReference>
<dbReference type="InterPro" id="IPR011009">
    <property type="entry name" value="Kinase-like_dom_sf"/>
</dbReference>
<keyword evidence="4" id="KW-0418">Kinase</keyword>
<reference evidence="4" key="2">
    <citation type="submission" date="2017-02" db="EMBL/GenBank/DDBJ databases">
        <title>Sunflower complete genome.</title>
        <authorList>
            <person name="Langlade N."/>
            <person name="Munos S."/>
        </authorList>
    </citation>
    <scope>NUCLEOTIDE SEQUENCE [LARGE SCALE GENOMIC DNA]</scope>
    <source>
        <tissue evidence="4">Leaves</tissue>
    </source>
</reference>
<dbReference type="Proteomes" id="UP000215914">
    <property type="component" value="Chromosome 16"/>
</dbReference>
<evidence type="ECO:0000313" key="4">
    <source>
        <dbReference type="EMBL" id="OTF93049.1"/>
    </source>
</evidence>
<dbReference type="InParanoid" id="A0A251S3D8"/>
<dbReference type="PANTHER" id="PTHR23257">
    <property type="entry name" value="SERINE-THREONINE PROTEIN KINASE"/>
    <property type="match status" value="1"/>
</dbReference>
<reference evidence="3 5" key="1">
    <citation type="journal article" date="2017" name="Nature">
        <title>The sunflower genome provides insights into oil metabolism, flowering and Asterid evolution.</title>
        <authorList>
            <person name="Badouin H."/>
            <person name="Gouzy J."/>
            <person name="Grassa C.J."/>
            <person name="Murat F."/>
            <person name="Staton S.E."/>
            <person name="Cottret L."/>
            <person name="Lelandais-Briere C."/>
            <person name="Owens G.L."/>
            <person name="Carrere S."/>
            <person name="Mayjonade B."/>
            <person name="Legrand L."/>
            <person name="Gill N."/>
            <person name="Kane N.C."/>
            <person name="Bowers J.E."/>
            <person name="Hubner S."/>
            <person name="Bellec A."/>
            <person name="Berard A."/>
            <person name="Berges H."/>
            <person name="Blanchet N."/>
            <person name="Boniface M.C."/>
            <person name="Brunel D."/>
            <person name="Catrice O."/>
            <person name="Chaidir N."/>
            <person name="Claudel C."/>
            <person name="Donnadieu C."/>
            <person name="Faraut T."/>
            <person name="Fievet G."/>
            <person name="Helmstetter N."/>
            <person name="King M."/>
            <person name="Knapp S.J."/>
            <person name="Lai Z."/>
            <person name="Le Paslier M.C."/>
            <person name="Lippi Y."/>
            <person name="Lorenzon L."/>
            <person name="Mandel J.R."/>
            <person name="Marage G."/>
            <person name="Marchand G."/>
            <person name="Marquand E."/>
            <person name="Bret-Mestries E."/>
            <person name="Morien E."/>
            <person name="Nambeesan S."/>
            <person name="Nguyen T."/>
            <person name="Pegot-Espagnet P."/>
            <person name="Pouilly N."/>
            <person name="Raftis F."/>
            <person name="Sallet E."/>
            <person name="Schiex T."/>
            <person name="Thomas J."/>
            <person name="Vandecasteele C."/>
            <person name="Vares D."/>
            <person name="Vear F."/>
            <person name="Vautrin S."/>
            <person name="Crespi M."/>
            <person name="Mangin B."/>
            <person name="Burke J.M."/>
            <person name="Salse J."/>
            <person name="Munos S."/>
            <person name="Vincourt P."/>
            <person name="Rieseberg L.H."/>
            <person name="Langlade N.B."/>
        </authorList>
    </citation>
    <scope>NUCLEOTIDE SEQUENCE [LARGE SCALE GENOMIC DNA]</scope>
    <source>
        <strain evidence="5">cv. SF193</strain>
        <tissue evidence="3">Leaves</tissue>
    </source>
</reference>
<name>A0A251S3D8_HELAN</name>
<protein>
    <submittedName>
        <fullName evidence="3">Non-specific protein-tyrosine kinase TKL-Pl-7 family</fullName>
        <ecNumber evidence="3">2.7.10.2</ecNumber>
    </submittedName>
    <submittedName>
        <fullName evidence="4">Putative tyrosine-protein kinase, non-receptor Jak2</fullName>
    </submittedName>
</protein>
<evidence type="ECO:0000259" key="2">
    <source>
        <dbReference type="PROSITE" id="PS50011"/>
    </source>
</evidence>
<sequence length="142" mass="15998">MIHIDCDRIMVKNKRIQMKEIIRIAADVAEGIKFMNDHGVAYKDLNTKWILFDKNGTLCLGDIGIVAACKNVVKLWNTKPMVTVGLLTRSSRVIQKQSTETWMSNVFSFGMMVWEMMKGEAAYATLPPTHLILATLIGLLIL</sequence>
<accession>A0A251S3D8</accession>
<dbReference type="GO" id="GO:0004674">
    <property type="term" value="F:protein serine/threonine kinase activity"/>
    <property type="evidence" value="ECO:0000318"/>
    <property type="project" value="GO_Central"/>
</dbReference>
<keyword evidence="3" id="KW-0808">Transferase</keyword>
<dbReference type="EMBL" id="MNCJ02000331">
    <property type="protein sequence ID" value="KAF5762105.1"/>
    <property type="molecule type" value="Genomic_DNA"/>
</dbReference>
<dbReference type="EC" id="2.7.10.2" evidence="3"/>
<keyword evidence="4" id="KW-0675">Receptor</keyword>
<keyword evidence="5" id="KW-1185">Reference proteome</keyword>
<evidence type="ECO:0000313" key="5">
    <source>
        <dbReference type="Proteomes" id="UP000215914"/>
    </source>
</evidence>
<dbReference type="Gene3D" id="1.10.510.10">
    <property type="entry name" value="Transferase(Phosphotransferase) domain 1"/>
    <property type="match status" value="1"/>
</dbReference>
<feature type="transmembrane region" description="Helical" evidence="1">
    <location>
        <begin position="121"/>
        <end position="141"/>
    </location>
</feature>
<dbReference type="GO" id="GO:0004715">
    <property type="term" value="F:non-membrane spanning protein tyrosine kinase activity"/>
    <property type="evidence" value="ECO:0007669"/>
    <property type="project" value="UniProtKB-EC"/>
</dbReference>
<dbReference type="Pfam" id="PF07714">
    <property type="entry name" value="PK_Tyr_Ser-Thr"/>
    <property type="match status" value="1"/>
</dbReference>
<evidence type="ECO:0000256" key="1">
    <source>
        <dbReference type="SAM" id="Phobius"/>
    </source>
</evidence>
<keyword evidence="1" id="KW-0812">Transmembrane</keyword>
<keyword evidence="1" id="KW-0472">Membrane</keyword>
<dbReference type="PROSITE" id="PS50011">
    <property type="entry name" value="PROTEIN_KINASE_DOM"/>
    <property type="match status" value="1"/>
</dbReference>
<reference evidence="3" key="3">
    <citation type="submission" date="2020-06" db="EMBL/GenBank/DDBJ databases">
        <title>Helianthus annuus Genome sequencing and assembly Release 2.</title>
        <authorList>
            <person name="Gouzy J."/>
            <person name="Langlade N."/>
            <person name="Munos S."/>
        </authorList>
    </citation>
    <scope>NUCLEOTIDE SEQUENCE</scope>
    <source>
        <tissue evidence="3">Leaves</tissue>
    </source>
</reference>
<dbReference type="InterPro" id="IPR001245">
    <property type="entry name" value="Ser-Thr/Tyr_kinase_cat_dom"/>
</dbReference>